<keyword evidence="5 15" id="KW-0547">Nucleotide-binding</keyword>
<reference evidence="21" key="1">
    <citation type="journal article" date="2020" name="J Insects Food Feed">
        <title>The yellow mealworm (Tenebrio molitor) genome: a resource for the emerging insects as food and feed industry.</title>
        <authorList>
            <person name="Eriksson T."/>
            <person name="Andere A."/>
            <person name="Kelstrup H."/>
            <person name="Emery V."/>
            <person name="Picard C."/>
        </authorList>
    </citation>
    <scope>NUCLEOTIDE SEQUENCE</scope>
    <source>
        <strain evidence="21">Stoneville</strain>
        <tissue evidence="21">Whole head</tissue>
    </source>
</reference>
<dbReference type="SUPFAM" id="SSF51230">
    <property type="entry name" value="Single hybrid motif"/>
    <property type="match status" value="1"/>
</dbReference>
<keyword evidence="16" id="KW-0175">Coiled coil</keyword>
<comment type="catalytic activity">
    <reaction evidence="14">
        <text>N(6)-[(R)-dihydrolipoyl]-L-lysyl-[protein] + 2-methylpropanoyl-CoA = N(6)-[(R)-S(8)-2-methylpropanoyldihydrolipoyl]-L-lysyl-[protein] + CoA</text>
        <dbReference type="Rhea" id="RHEA:18865"/>
        <dbReference type="Rhea" id="RHEA-COMP:10475"/>
        <dbReference type="Rhea" id="RHEA-COMP:10497"/>
        <dbReference type="ChEBI" id="CHEBI:57287"/>
        <dbReference type="ChEBI" id="CHEBI:57338"/>
        <dbReference type="ChEBI" id="CHEBI:83100"/>
        <dbReference type="ChEBI" id="CHEBI:83142"/>
        <dbReference type="EC" id="2.3.1.168"/>
    </reaction>
    <physiologicalReaction direction="left-to-right" evidence="14">
        <dbReference type="Rhea" id="RHEA:18866"/>
    </physiologicalReaction>
</comment>
<name>A0A8J6HR24_TENMO</name>
<dbReference type="InterPro" id="IPR023213">
    <property type="entry name" value="CAT-like_dom_sf"/>
</dbReference>
<dbReference type="FunFam" id="3.30.559.10:FF:000027">
    <property type="entry name" value="Dihydrolipoamide acetyltransferase component of pyruvate dehydrogenase complex"/>
    <property type="match status" value="1"/>
</dbReference>
<keyword evidence="15" id="KW-0505">Motor protein</keyword>
<dbReference type="SUPFAM" id="SSF47005">
    <property type="entry name" value="Peripheral subunit-binding domain of 2-oxo acid dehydrogenase complex"/>
    <property type="match status" value="1"/>
</dbReference>
<evidence type="ECO:0000256" key="17">
    <source>
        <dbReference type="SAM" id="MobiDB-lite"/>
    </source>
</evidence>
<dbReference type="InterPro" id="IPR001752">
    <property type="entry name" value="Kinesin_motor_dom"/>
</dbReference>
<keyword evidence="22" id="KW-1185">Reference proteome</keyword>
<evidence type="ECO:0000256" key="1">
    <source>
        <dbReference type="ARBA" id="ARBA00001938"/>
    </source>
</evidence>
<dbReference type="GO" id="GO:0016407">
    <property type="term" value="F:acetyltransferase activity"/>
    <property type="evidence" value="ECO:0007669"/>
    <property type="project" value="TreeGrafter"/>
</dbReference>
<dbReference type="PROSITE" id="PS50067">
    <property type="entry name" value="KINESIN_MOTOR_2"/>
    <property type="match status" value="1"/>
</dbReference>
<evidence type="ECO:0000256" key="2">
    <source>
        <dbReference type="ARBA" id="ARBA00004305"/>
    </source>
</evidence>
<dbReference type="Gene3D" id="3.40.850.10">
    <property type="entry name" value="Kinesin motor domain"/>
    <property type="match status" value="1"/>
</dbReference>
<dbReference type="InterPro" id="IPR046792">
    <property type="entry name" value="Peptidase_C54_cat"/>
</dbReference>
<dbReference type="InterPro" id="IPR001078">
    <property type="entry name" value="2-oxoacid_DH_actylTfrase"/>
</dbReference>
<dbReference type="GO" id="GO:0008017">
    <property type="term" value="F:microtubule binding"/>
    <property type="evidence" value="ECO:0007669"/>
    <property type="project" value="InterPro"/>
</dbReference>
<dbReference type="FunFam" id="4.10.320.10:FF:000002">
    <property type="entry name" value="Dihydrolipoamide acetyltransferase component of pyruvate dehydrogenase complex"/>
    <property type="match status" value="1"/>
</dbReference>
<dbReference type="FunFam" id="2.40.50.100:FF:000013">
    <property type="entry name" value="Dihydrolipoamide acetyltransferase component of pyruvate dehydrogenase complex"/>
    <property type="match status" value="1"/>
</dbReference>
<dbReference type="GO" id="GO:0031405">
    <property type="term" value="F:lipoic acid binding"/>
    <property type="evidence" value="ECO:0007669"/>
    <property type="project" value="TreeGrafter"/>
</dbReference>
<keyword evidence="6" id="KW-0450">Lipoyl</keyword>
<evidence type="ECO:0000256" key="8">
    <source>
        <dbReference type="ARBA" id="ARBA00022946"/>
    </source>
</evidence>
<dbReference type="PANTHER" id="PTHR43178">
    <property type="entry name" value="DIHYDROLIPOAMIDE ACETYLTRANSFERASE COMPONENT OF PYRUVATE DEHYDROGENASE COMPLEX"/>
    <property type="match status" value="1"/>
</dbReference>
<evidence type="ECO:0000313" key="21">
    <source>
        <dbReference type="EMBL" id="KAH0819269.1"/>
    </source>
</evidence>
<dbReference type="CDD" id="cd06849">
    <property type="entry name" value="lipoyl_domain"/>
    <property type="match status" value="1"/>
</dbReference>
<dbReference type="SUPFAM" id="SSF52540">
    <property type="entry name" value="P-loop containing nucleoside triphosphate hydrolases"/>
    <property type="match status" value="1"/>
</dbReference>
<dbReference type="SUPFAM" id="SSF52777">
    <property type="entry name" value="CoA-dependent acyltransferases"/>
    <property type="match status" value="1"/>
</dbReference>
<gene>
    <name evidence="21" type="ORF">GEV33_003520</name>
</gene>
<feature type="domain" description="Lipoyl-binding" evidence="19">
    <location>
        <begin position="1088"/>
        <end position="1163"/>
    </location>
</feature>
<dbReference type="SUPFAM" id="SSF54001">
    <property type="entry name" value="Cysteine proteinases"/>
    <property type="match status" value="1"/>
</dbReference>
<evidence type="ECO:0000256" key="4">
    <source>
        <dbReference type="ARBA" id="ARBA00022679"/>
    </source>
</evidence>
<dbReference type="InterPro" id="IPR004167">
    <property type="entry name" value="PSBD"/>
</dbReference>
<dbReference type="GO" id="GO:0008234">
    <property type="term" value="F:cysteine-type peptidase activity"/>
    <property type="evidence" value="ECO:0007669"/>
    <property type="project" value="InterPro"/>
</dbReference>
<comment type="similarity">
    <text evidence="3">Belongs to the 2-oxoacid dehydrogenase family.</text>
</comment>
<comment type="caution">
    <text evidence="21">The sequence shown here is derived from an EMBL/GenBank/DDBJ whole genome shotgun (WGS) entry which is preliminary data.</text>
</comment>
<dbReference type="GO" id="GO:0005829">
    <property type="term" value="C:cytosol"/>
    <property type="evidence" value="ECO:0007669"/>
    <property type="project" value="UniProtKB-ARBA"/>
</dbReference>
<evidence type="ECO:0000259" key="20">
    <source>
        <dbReference type="PROSITE" id="PS51826"/>
    </source>
</evidence>
<dbReference type="GO" id="GO:0005524">
    <property type="term" value="F:ATP binding"/>
    <property type="evidence" value="ECO:0007669"/>
    <property type="project" value="UniProtKB-UniRule"/>
</dbReference>
<dbReference type="Pfam" id="PF00225">
    <property type="entry name" value="Kinesin"/>
    <property type="match status" value="1"/>
</dbReference>
<keyword evidence="7 15" id="KW-0067">ATP-binding</keyword>
<dbReference type="PRINTS" id="PR00380">
    <property type="entry name" value="KINESINHEAVY"/>
</dbReference>
<keyword evidence="8" id="KW-0809">Transit peptide</keyword>
<evidence type="ECO:0000256" key="6">
    <source>
        <dbReference type="ARBA" id="ARBA00022823"/>
    </source>
</evidence>
<dbReference type="GO" id="GO:0007018">
    <property type="term" value="P:microtubule-based movement"/>
    <property type="evidence" value="ECO:0007669"/>
    <property type="project" value="InterPro"/>
</dbReference>
<comment type="cofactor">
    <cofactor evidence="1">
        <name>(R)-lipoate</name>
        <dbReference type="ChEBI" id="CHEBI:83088"/>
    </cofactor>
</comment>
<evidence type="ECO:0000256" key="13">
    <source>
        <dbReference type="ARBA" id="ARBA00042008"/>
    </source>
</evidence>
<dbReference type="InterPro" id="IPR019821">
    <property type="entry name" value="Kinesin_motor_CS"/>
</dbReference>
<dbReference type="Proteomes" id="UP000719412">
    <property type="component" value="Unassembled WGS sequence"/>
</dbReference>
<dbReference type="Pfam" id="PF00198">
    <property type="entry name" value="2-oxoacid_dh"/>
    <property type="match status" value="1"/>
</dbReference>
<dbReference type="Gene3D" id="4.10.320.10">
    <property type="entry name" value="E3-binding domain"/>
    <property type="match status" value="1"/>
</dbReference>
<dbReference type="Gene3D" id="3.30.559.10">
    <property type="entry name" value="Chloramphenicol acetyltransferase-like domain"/>
    <property type="match status" value="1"/>
</dbReference>
<evidence type="ECO:0000256" key="11">
    <source>
        <dbReference type="ARBA" id="ARBA00038880"/>
    </source>
</evidence>
<dbReference type="InterPro" id="IPR036625">
    <property type="entry name" value="E3-bd_dom_sf"/>
</dbReference>
<dbReference type="InterPro" id="IPR036961">
    <property type="entry name" value="Kinesin_motor_dom_sf"/>
</dbReference>
<dbReference type="InterPro" id="IPR038765">
    <property type="entry name" value="Papain-like_cys_pep_sf"/>
</dbReference>
<keyword evidence="10" id="KW-0012">Acyltransferase</keyword>
<evidence type="ECO:0000256" key="7">
    <source>
        <dbReference type="ARBA" id="ARBA00022840"/>
    </source>
</evidence>
<dbReference type="InterPro" id="IPR003016">
    <property type="entry name" value="2-oxoA_DH_lipoyl-BS"/>
</dbReference>
<dbReference type="EC" id="2.3.1.168" evidence="11"/>
<dbReference type="InterPro" id="IPR011053">
    <property type="entry name" value="Single_hybrid_motif"/>
</dbReference>
<dbReference type="GO" id="GO:0019786">
    <property type="term" value="F:protein-phosphatidylethanolamide deconjugating activity"/>
    <property type="evidence" value="ECO:0007669"/>
    <property type="project" value="InterPro"/>
</dbReference>
<dbReference type="InterPro" id="IPR050743">
    <property type="entry name" value="2-oxoacid_DH_E2_comp"/>
</dbReference>
<proteinExistence type="inferred from homology"/>
<dbReference type="GO" id="GO:0003777">
    <property type="term" value="F:microtubule motor activity"/>
    <property type="evidence" value="ECO:0007669"/>
    <property type="project" value="InterPro"/>
</dbReference>
<dbReference type="SMART" id="SM00129">
    <property type="entry name" value="KISc"/>
    <property type="match status" value="1"/>
</dbReference>
<dbReference type="Pfam" id="PF03416">
    <property type="entry name" value="Peptidase_C54"/>
    <property type="match status" value="1"/>
</dbReference>
<feature type="domain" description="Peripheral subunit-binding (PSBD)" evidence="20">
    <location>
        <begin position="1199"/>
        <end position="1236"/>
    </location>
</feature>
<feature type="coiled-coil region" evidence="16">
    <location>
        <begin position="346"/>
        <end position="522"/>
    </location>
</feature>
<comment type="subcellular location">
    <subcellularLocation>
        <location evidence="2">Mitochondrion matrix</location>
    </subcellularLocation>
</comment>
<evidence type="ECO:0000256" key="3">
    <source>
        <dbReference type="ARBA" id="ARBA00007317"/>
    </source>
</evidence>
<dbReference type="FunFam" id="3.40.850.10:FF:000082">
    <property type="entry name" value="OSM3-like kinesin"/>
    <property type="match status" value="1"/>
</dbReference>
<accession>A0A8J6HR24</accession>
<dbReference type="PROSITE" id="PS00189">
    <property type="entry name" value="LIPOYL"/>
    <property type="match status" value="1"/>
</dbReference>
<dbReference type="GO" id="GO:0005759">
    <property type="term" value="C:mitochondrial matrix"/>
    <property type="evidence" value="ECO:0007669"/>
    <property type="project" value="UniProtKB-SubCell"/>
</dbReference>
<dbReference type="GO" id="GO:0043754">
    <property type="term" value="F:dihydrolipoamide branched chain acyltransferase activity"/>
    <property type="evidence" value="ECO:0007669"/>
    <property type="project" value="UniProtKB-EC"/>
</dbReference>
<feature type="binding site" evidence="15">
    <location>
        <begin position="97"/>
        <end position="104"/>
    </location>
    <ligand>
        <name>ATP</name>
        <dbReference type="ChEBI" id="CHEBI:30616"/>
    </ligand>
</feature>
<evidence type="ECO:0000256" key="10">
    <source>
        <dbReference type="ARBA" id="ARBA00023315"/>
    </source>
</evidence>
<dbReference type="PANTHER" id="PTHR43178:SF5">
    <property type="entry name" value="LIPOAMIDE ACYLTRANSFERASE COMPONENT OF BRANCHED-CHAIN ALPHA-KETO ACID DEHYDROGENASE COMPLEX, MITOCHONDRIAL"/>
    <property type="match status" value="1"/>
</dbReference>
<dbReference type="Gene3D" id="2.40.50.100">
    <property type="match status" value="1"/>
</dbReference>
<dbReference type="EMBL" id="JABDTM020015002">
    <property type="protein sequence ID" value="KAH0819269.1"/>
    <property type="molecule type" value="Genomic_DNA"/>
</dbReference>
<feature type="domain" description="Kinesin motor" evidence="18">
    <location>
        <begin position="14"/>
        <end position="339"/>
    </location>
</feature>
<evidence type="ECO:0000256" key="16">
    <source>
        <dbReference type="SAM" id="Coils"/>
    </source>
</evidence>
<dbReference type="Pfam" id="PF02817">
    <property type="entry name" value="E3_binding"/>
    <property type="match status" value="1"/>
</dbReference>
<dbReference type="PROSITE" id="PS51826">
    <property type="entry name" value="PSBD"/>
    <property type="match status" value="1"/>
</dbReference>
<evidence type="ECO:0000256" key="5">
    <source>
        <dbReference type="ARBA" id="ARBA00022741"/>
    </source>
</evidence>
<reference evidence="21" key="2">
    <citation type="submission" date="2021-08" db="EMBL/GenBank/DDBJ databases">
        <authorList>
            <person name="Eriksson T."/>
        </authorList>
    </citation>
    <scope>NUCLEOTIDE SEQUENCE</scope>
    <source>
        <strain evidence="21">Stoneville</strain>
        <tissue evidence="21">Whole head</tissue>
    </source>
</reference>
<sequence length="1481" mass="167662">MANVKAEVQAEVENVRVFVRVRPLTKKEEAEGHQNVLLVDPKENLIALNRDGTNPKPFKFDQVFVEDSTQLTLYRVIAVPIVEKALQGYNGTIFAYGQTGTGKTYTMAGNYTKPDMKGIIPNTFSHIFSQISRASGETSFVVTVTYLEIYNEEVRDLLSTDPNKKLAIRERPDVGVYVKDLMGFTVDSIESITELLNRGNKNRVTRSTLMNDVSSRSHAIFTITIESKDRSNNKTTVGKLNLVDLAGSERASRTQATGERLREASNINLSLSVLGNVISALVDGKSSHIPYRNSKLTRLLQDSLGGNSKTAMIAMVSPADVDYEESMCTLRYAARVKHIQNHARINVEHRGLIEGFEHEIAELQEKIHLLSMQDQKQPIIKKKKDRASSQARAEELRKCEEELQKTEKEKSDLMQKISMIQKKILVGGENLFEKAQHQAFLIESTGAEIENLDKNHQQLEETLNKKGQERIDVEEKYSSLQEEDSGVSKKIKKVQSYLNEVKEEYADKEHEYQREMEVLLDNNRLLVRETQLACLMIDSYIPKEYLKKIESNLIWNSETQEYQMRGVAYTGNNMRKRQSTHSEFFTPIKFEMKPVYHKYPEKKRERKMMYDKRSFSAILIAIVETMNTQVVSRERSIFLSKLNFPSSSSDHRLQDEGNSDVEGKVKNRLLSMWNNVKYGMKLKTNFSKESPVWLLGKCYRRIESPSSDSTELGTDVAAFQSQSEIVTSDDEGFDGFKKDFISRLWLTYRREFPILNGSNYSSDCGWGCMLRSGQMLIAQALVCHILGRDWRWHPDQQPKTRESFVEAVNHRKIIKWFGDKPSRNSPFSIHTLVTLGEASGKKAGDWYGPGFVAHLFRQAFKRASEDNYEFDSLTVCVAQDCAVYIKDVLEECTDKNGKWRSLILLIPVRLGAEKFNSIYAPCLTTLFSLKQCIGIIGGRPKHSLYFVGYQDDKLIHLDPHYCQEVVDVWALDFPLASFHCRSPRKIHLSKMDPSCCIGFYCATREDFFNLIEIVQPLVIPPGRSESPGSEYPMFIFCDGYSRDAQLSPKKMPPSELEYSLDSNSDADDMGTEAFEILNFYVSANYAGQVSFKLSDIGEGIREVTIKEWFVKVGDKVAQFDEICEVQSDKASVTITSRYDGIIKKLHYKIDETASVGRPLVDIETDTEGQEQEKVQVTNEEPVEEKPIETSKNESGMEVLCIPSVRRLAKEYKIDLSSVKGTGKAGRILKEDILKYLEKGAVHEVSREVSHDKTEPIKGFQKAMFKTMTDALKIPHFVYSDEITVTKLSELRRTIKTLPEGQDLKLSFMPFFIKAASNALQRYPVLNATLDTSGENIVYKGQHNIGIAMDTKAGLAVPVIKNVQKLTIIEINNELNRLIASGRNGTFSPQDLSDGTFTISNIGAIGGTYMKPIIMTPQVAIIALGASQVVPRFDDANNVIPVEVLNLSGAADHRIIDGATMARFVQTLKKQIQEPYLLFLNQ</sequence>
<evidence type="ECO:0000313" key="22">
    <source>
        <dbReference type="Proteomes" id="UP000719412"/>
    </source>
</evidence>
<dbReference type="PROSITE" id="PS00411">
    <property type="entry name" value="KINESIN_MOTOR_1"/>
    <property type="match status" value="1"/>
</dbReference>
<evidence type="ECO:0000259" key="18">
    <source>
        <dbReference type="PROSITE" id="PS50067"/>
    </source>
</evidence>
<evidence type="ECO:0000256" key="14">
    <source>
        <dbReference type="ARBA" id="ARBA00051775"/>
    </source>
</evidence>
<keyword evidence="9" id="KW-0496">Mitochondrion</keyword>
<protein>
    <recommendedName>
        <fullName evidence="12">Lipoamide acyltransferase component of branched-chain alpha-keto acid dehydrogenase complex, mitochondrial</fullName>
        <ecNumber evidence="11">2.3.1.168</ecNumber>
    </recommendedName>
    <alternativeName>
        <fullName evidence="13">Branched-chain alpha-keto acid dehydrogenase complex component E2</fullName>
    </alternativeName>
</protein>
<dbReference type="PROSITE" id="PS50968">
    <property type="entry name" value="BIOTINYL_LIPOYL"/>
    <property type="match status" value="1"/>
</dbReference>
<dbReference type="Pfam" id="PF00364">
    <property type="entry name" value="Biotin_lipoyl"/>
    <property type="match status" value="1"/>
</dbReference>
<organism evidence="21 22">
    <name type="scientific">Tenebrio molitor</name>
    <name type="common">Yellow mealworm beetle</name>
    <dbReference type="NCBI Taxonomy" id="7067"/>
    <lineage>
        <taxon>Eukaryota</taxon>
        <taxon>Metazoa</taxon>
        <taxon>Ecdysozoa</taxon>
        <taxon>Arthropoda</taxon>
        <taxon>Hexapoda</taxon>
        <taxon>Insecta</taxon>
        <taxon>Pterygota</taxon>
        <taxon>Neoptera</taxon>
        <taxon>Endopterygota</taxon>
        <taxon>Coleoptera</taxon>
        <taxon>Polyphaga</taxon>
        <taxon>Cucujiformia</taxon>
        <taxon>Tenebrionidae</taxon>
        <taxon>Tenebrio</taxon>
    </lineage>
</organism>
<evidence type="ECO:0000256" key="12">
    <source>
        <dbReference type="ARBA" id="ARBA00039275"/>
    </source>
</evidence>
<evidence type="ECO:0000256" key="15">
    <source>
        <dbReference type="PROSITE-ProRule" id="PRU00283"/>
    </source>
</evidence>
<keyword evidence="4" id="KW-0808">Transferase</keyword>
<feature type="region of interest" description="Disordered" evidence="17">
    <location>
        <begin position="1164"/>
        <end position="1191"/>
    </location>
</feature>
<evidence type="ECO:0000256" key="9">
    <source>
        <dbReference type="ARBA" id="ARBA00023128"/>
    </source>
</evidence>
<dbReference type="InterPro" id="IPR027417">
    <property type="entry name" value="P-loop_NTPase"/>
</dbReference>
<dbReference type="InterPro" id="IPR000089">
    <property type="entry name" value="Biotin_lipoyl"/>
</dbReference>
<evidence type="ECO:0000259" key="19">
    <source>
        <dbReference type="PROSITE" id="PS50968"/>
    </source>
</evidence>
<comment type="similarity">
    <text evidence="15">Belongs to the TRAFAC class myosin-kinesin ATPase superfamily. Kinesin family.</text>
</comment>